<gene>
    <name evidence="2" type="ORF">FMM05_00125</name>
</gene>
<dbReference type="AlphaFoldDB" id="A0A552V9F4"/>
<organism evidence="2 3">
    <name type="scientific">Flavobacterium zepuense</name>
    <dbReference type="NCBI Taxonomy" id="2593302"/>
    <lineage>
        <taxon>Bacteria</taxon>
        <taxon>Pseudomonadati</taxon>
        <taxon>Bacteroidota</taxon>
        <taxon>Flavobacteriia</taxon>
        <taxon>Flavobacteriales</taxon>
        <taxon>Flavobacteriaceae</taxon>
        <taxon>Flavobacterium</taxon>
    </lineage>
</organism>
<keyword evidence="1" id="KW-0812">Transmembrane</keyword>
<dbReference type="RefSeq" id="WP_143371318.1">
    <property type="nucleotide sequence ID" value="NZ_VJVZ01000001.1"/>
</dbReference>
<reference evidence="2 3" key="1">
    <citation type="submission" date="2019-07" db="EMBL/GenBank/DDBJ databases">
        <title>Flavobacterium sp. nov., isolated from glacier ice.</title>
        <authorList>
            <person name="Liu Q."/>
            <person name="Xin Y.-H."/>
        </authorList>
    </citation>
    <scope>NUCLEOTIDE SEQUENCE [LARGE SCALE GENOMIC DNA]</scope>
    <source>
        <strain evidence="2 3">ZT4R6</strain>
    </source>
</reference>
<keyword evidence="1" id="KW-0472">Membrane</keyword>
<keyword evidence="1" id="KW-1133">Transmembrane helix</keyword>
<dbReference type="OrthoDB" id="9989547at2"/>
<feature type="transmembrane region" description="Helical" evidence="1">
    <location>
        <begin position="110"/>
        <end position="129"/>
    </location>
</feature>
<protein>
    <submittedName>
        <fullName evidence="2">Uncharacterized protein</fullName>
    </submittedName>
</protein>
<feature type="transmembrane region" description="Helical" evidence="1">
    <location>
        <begin position="81"/>
        <end position="104"/>
    </location>
</feature>
<keyword evidence="3" id="KW-1185">Reference proteome</keyword>
<proteinExistence type="predicted"/>
<evidence type="ECO:0000256" key="1">
    <source>
        <dbReference type="SAM" id="Phobius"/>
    </source>
</evidence>
<feature type="transmembrane region" description="Helical" evidence="1">
    <location>
        <begin position="52"/>
        <end position="69"/>
    </location>
</feature>
<feature type="transmembrane region" description="Helical" evidence="1">
    <location>
        <begin position="7"/>
        <end position="32"/>
    </location>
</feature>
<name>A0A552V9F4_9FLAO</name>
<accession>A0A552V9F4</accession>
<sequence length="146" mass="16419">MKTQLLFVLRILGTAILIMIIDVLLSVLEVFIYARFVPDKPASFYDAHALQSAPWVSGIAGGFLMFVFTRHYMNKKPSRHLLYSLTLPTVYTLIDICIIVAIQADLKSNYPTYIIATLAKYAGALIAYFNKPKITHENISSSGRIF</sequence>
<dbReference type="Proteomes" id="UP000320643">
    <property type="component" value="Unassembled WGS sequence"/>
</dbReference>
<evidence type="ECO:0000313" key="2">
    <source>
        <dbReference type="EMBL" id="TRW27092.1"/>
    </source>
</evidence>
<comment type="caution">
    <text evidence="2">The sequence shown here is derived from an EMBL/GenBank/DDBJ whole genome shotgun (WGS) entry which is preliminary data.</text>
</comment>
<evidence type="ECO:0000313" key="3">
    <source>
        <dbReference type="Proteomes" id="UP000320643"/>
    </source>
</evidence>
<dbReference type="EMBL" id="VJVZ01000001">
    <property type="protein sequence ID" value="TRW27092.1"/>
    <property type="molecule type" value="Genomic_DNA"/>
</dbReference>